<feature type="transmembrane region" description="Helical" evidence="6">
    <location>
        <begin position="37"/>
        <end position="62"/>
    </location>
</feature>
<keyword evidence="2" id="KW-1003">Cell membrane</keyword>
<dbReference type="InterPro" id="IPR038730">
    <property type="entry name" value="HyfE-like"/>
</dbReference>
<dbReference type="STRING" id="571438.SAMN05192586_10990"/>
<sequence>MTTLLQSCLFLLVLSDVLLLGTRRVAGMTRLTALQGLLLAALLLSLDHGLLAGAVLCIKGALLPGLLWRTQRRLPAAALICPARRVGLGALAGMAGLAFAIWLDGRLVMPPGLFPPMLLPAGLTTLFCGLILIVGRIKAITQVMGYLVAENGIFLLGMPLMTAGTVWFELALLLDVFVAVFVMGIAINHISDSFASIDVAGFRSLRD</sequence>
<dbReference type="PANTHER" id="PTHR38601:SF1">
    <property type="entry name" value="HYDROGENASE-4 COMPONENT E"/>
    <property type="match status" value="1"/>
</dbReference>
<evidence type="ECO:0000313" key="8">
    <source>
        <dbReference type="Proteomes" id="UP000199355"/>
    </source>
</evidence>
<gene>
    <name evidence="7" type="ORF">SAMN05192586_10990</name>
</gene>
<evidence type="ECO:0000256" key="6">
    <source>
        <dbReference type="SAM" id="Phobius"/>
    </source>
</evidence>
<dbReference type="Proteomes" id="UP000199355">
    <property type="component" value="Unassembled WGS sequence"/>
</dbReference>
<dbReference type="AlphaFoldDB" id="A0A1G7MPY8"/>
<reference evidence="8" key="1">
    <citation type="submission" date="2016-10" db="EMBL/GenBank/DDBJ databases">
        <authorList>
            <person name="Varghese N."/>
            <person name="Submissions S."/>
        </authorList>
    </citation>
    <scope>NUCLEOTIDE SEQUENCE [LARGE SCALE GENOMIC DNA]</scope>
    <source>
        <strain evidence="8">KHC7</strain>
    </source>
</reference>
<evidence type="ECO:0000256" key="4">
    <source>
        <dbReference type="ARBA" id="ARBA00022989"/>
    </source>
</evidence>
<feature type="transmembrane region" description="Helical" evidence="6">
    <location>
        <begin position="167"/>
        <end position="187"/>
    </location>
</feature>
<protein>
    <submittedName>
        <fullName evidence="7">Hydrogenase-4 component E</fullName>
    </submittedName>
</protein>
<evidence type="ECO:0000256" key="3">
    <source>
        <dbReference type="ARBA" id="ARBA00022692"/>
    </source>
</evidence>
<evidence type="ECO:0000256" key="1">
    <source>
        <dbReference type="ARBA" id="ARBA00004651"/>
    </source>
</evidence>
<keyword evidence="4 6" id="KW-1133">Transmembrane helix</keyword>
<accession>A0A1G7MPY8</accession>
<proteinExistence type="predicted"/>
<dbReference type="PANTHER" id="PTHR38601">
    <property type="entry name" value="HYDROGENASE-4 COMPONENT E"/>
    <property type="match status" value="1"/>
</dbReference>
<feature type="transmembrane region" description="Helical" evidence="6">
    <location>
        <begin position="114"/>
        <end position="134"/>
    </location>
</feature>
<feature type="transmembrane region" description="Helical" evidence="6">
    <location>
        <begin position="83"/>
        <end position="102"/>
    </location>
</feature>
<name>A0A1G7MPY8_9BACT</name>
<comment type="subcellular location">
    <subcellularLocation>
        <location evidence="1">Cell membrane</location>
        <topology evidence="1">Multi-pass membrane protein</topology>
    </subcellularLocation>
</comment>
<evidence type="ECO:0000256" key="2">
    <source>
        <dbReference type="ARBA" id="ARBA00022475"/>
    </source>
</evidence>
<organism evidence="7 8">
    <name type="scientific">Desulfovibrio legallii</name>
    <dbReference type="NCBI Taxonomy" id="571438"/>
    <lineage>
        <taxon>Bacteria</taxon>
        <taxon>Pseudomonadati</taxon>
        <taxon>Thermodesulfobacteriota</taxon>
        <taxon>Desulfovibrionia</taxon>
        <taxon>Desulfovibrionales</taxon>
        <taxon>Desulfovibrionaceae</taxon>
        <taxon>Desulfovibrio</taxon>
    </lineage>
</organism>
<keyword evidence="8" id="KW-1185">Reference proteome</keyword>
<evidence type="ECO:0000256" key="5">
    <source>
        <dbReference type="ARBA" id="ARBA00023136"/>
    </source>
</evidence>
<dbReference type="GO" id="GO:0005886">
    <property type="term" value="C:plasma membrane"/>
    <property type="evidence" value="ECO:0007669"/>
    <property type="project" value="UniProtKB-SubCell"/>
</dbReference>
<keyword evidence="5 6" id="KW-0472">Membrane</keyword>
<evidence type="ECO:0000313" key="7">
    <source>
        <dbReference type="EMBL" id="SDF63845.1"/>
    </source>
</evidence>
<dbReference type="EMBL" id="FNBX01000009">
    <property type="protein sequence ID" value="SDF63845.1"/>
    <property type="molecule type" value="Genomic_DNA"/>
</dbReference>
<keyword evidence="3 6" id="KW-0812">Transmembrane</keyword>